<name>A0A5J5GKN1_9BACL</name>
<dbReference type="InterPro" id="IPR027417">
    <property type="entry name" value="P-loop_NTPase"/>
</dbReference>
<evidence type="ECO:0000256" key="8">
    <source>
        <dbReference type="SAM" id="Phobius"/>
    </source>
</evidence>
<feature type="domain" description="ABC transporter" evidence="9">
    <location>
        <begin position="344"/>
        <end position="576"/>
    </location>
</feature>
<dbReference type="PROSITE" id="PS00211">
    <property type="entry name" value="ABC_TRANSPORTER_1"/>
    <property type="match status" value="1"/>
</dbReference>
<evidence type="ECO:0000256" key="3">
    <source>
        <dbReference type="ARBA" id="ARBA00022692"/>
    </source>
</evidence>
<dbReference type="InterPro" id="IPR003593">
    <property type="entry name" value="AAA+_ATPase"/>
</dbReference>
<keyword evidence="6 8" id="KW-1133">Transmembrane helix</keyword>
<dbReference type="OrthoDB" id="9770415at2"/>
<dbReference type="GO" id="GO:0016887">
    <property type="term" value="F:ATP hydrolysis activity"/>
    <property type="evidence" value="ECO:0007669"/>
    <property type="project" value="InterPro"/>
</dbReference>
<dbReference type="Gene3D" id="1.20.1560.10">
    <property type="entry name" value="ABC transporter type 1, transmembrane domain"/>
    <property type="match status" value="1"/>
</dbReference>
<comment type="caution">
    <text evidence="11">The sequence shown here is derived from an EMBL/GenBank/DDBJ whole genome shotgun (WGS) entry which is preliminary data.</text>
</comment>
<dbReference type="GO" id="GO:0005886">
    <property type="term" value="C:plasma membrane"/>
    <property type="evidence" value="ECO:0007669"/>
    <property type="project" value="UniProtKB-SubCell"/>
</dbReference>
<evidence type="ECO:0000256" key="7">
    <source>
        <dbReference type="ARBA" id="ARBA00023136"/>
    </source>
</evidence>
<feature type="transmembrane region" description="Helical" evidence="8">
    <location>
        <begin position="166"/>
        <end position="185"/>
    </location>
</feature>
<keyword evidence="5 11" id="KW-0067">ATP-binding</keyword>
<dbReference type="Gene3D" id="3.40.50.300">
    <property type="entry name" value="P-loop containing nucleotide triphosphate hydrolases"/>
    <property type="match status" value="1"/>
</dbReference>
<dbReference type="Pfam" id="PF00005">
    <property type="entry name" value="ABC_tran"/>
    <property type="match status" value="1"/>
</dbReference>
<dbReference type="PROSITE" id="PS50893">
    <property type="entry name" value="ABC_TRANSPORTER_2"/>
    <property type="match status" value="1"/>
</dbReference>
<dbReference type="InterPro" id="IPR036640">
    <property type="entry name" value="ABC1_TM_sf"/>
</dbReference>
<comment type="similarity">
    <text evidence="2">Belongs to the ABC transporter superfamily.</text>
</comment>
<dbReference type="SUPFAM" id="SSF52540">
    <property type="entry name" value="P-loop containing nucleoside triphosphate hydrolases"/>
    <property type="match status" value="1"/>
</dbReference>
<evidence type="ECO:0000259" key="9">
    <source>
        <dbReference type="PROSITE" id="PS50893"/>
    </source>
</evidence>
<evidence type="ECO:0000256" key="2">
    <source>
        <dbReference type="ARBA" id="ARBA00005417"/>
    </source>
</evidence>
<reference evidence="11 12" key="1">
    <citation type="submission" date="2019-09" db="EMBL/GenBank/DDBJ databases">
        <title>Bacillus ochoae sp. nov., Paenibacillus whitsoniae sp. nov., Paenibacillus spiritus sp. nov. Isolated from the Mars Exploration Rover during spacecraft assembly.</title>
        <authorList>
            <person name="Seuylemezian A."/>
            <person name="Vaishampayan P."/>
        </authorList>
    </citation>
    <scope>NUCLEOTIDE SEQUENCE [LARGE SCALE GENOMIC DNA]</scope>
    <source>
        <strain evidence="11 12">MER_111</strain>
    </source>
</reference>
<keyword evidence="7 8" id="KW-0472">Membrane</keyword>
<evidence type="ECO:0000256" key="5">
    <source>
        <dbReference type="ARBA" id="ARBA00022840"/>
    </source>
</evidence>
<accession>A0A5J5GKN1</accession>
<dbReference type="RefSeq" id="WP_150456311.1">
    <property type="nucleotide sequence ID" value="NZ_VYKK01000001.1"/>
</dbReference>
<dbReference type="Proteomes" id="UP000367750">
    <property type="component" value="Unassembled WGS sequence"/>
</dbReference>
<dbReference type="SMART" id="SM00382">
    <property type="entry name" value="AAA"/>
    <property type="match status" value="1"/>
</dbReference>
<feature type="transmembrane region" description="Helical" evidence="8">
    <location>
        <begin position="253"/>
        <end position="273"/>
    </location>
</feature>
<feature type="transmembrane region" description="Helical" evidence="8">
    <location>
        <begin position="23"/>
        <end position="48"/>
    </location>
</feature>
<keyword evidence="4" id="KW-0547">Nucleotide-binding</keyword>
<keyword evidence="3 8" id="KW-0812">Transmembrane</keyword>
<dbReference type="FunFam" id="3.40.50.300:FF:000218">
    <property type="entry name" value="Multidrug ABC transporter ATP-binding protein"/>
    <property type="match status" value="1"/>
</dbReference>
<feature type="transmembrane region" description="Helical" evidence="8">
    <location>
        <begin position="137"/>
        <end position="160"/>
    </location>
</feature>
<protein>
    <submittedName>
        <fullName evidence="11">ABC transporter ATP-binding protein</fullName>
    </submittedName>
</protein>
<organism evidence="11 12">
    <name type="scientific">Paenibacillus spiritus</name>
    <dbReference type="NCBI Taxonomy" id="2496557"/>
    <lineage>
        <taxon>Bacteria</taxon>
        <taxon>Bacillati</taxon>
        <taxon>Bacillota</taxon>
        <taxon>Bacilli</taxon>
        <taxon>Bacillales</taxon>
        <taxon>Paenibacillaceae</taxon>
        <taxon>Paenibacillus</taxon>
    </lineage>
</organism>
<keyword evidence="12" id="KW-1185">Reference proteome</keyword>
<evidence type="ECO:0000313" key="11">
    <source>
        <dbReference type="EMBL" id="KAA9008680.1"/>
    </source>
</evidence>
<feature type="transmembrane region" description="Helical" evidence="8">
    <location>
        <begin position="68"/>
        <end position="88"/>
    </location>
</feature>
<dbReference type="AlphaFoldDB" id="A0A5J5GKN1"/>
<sequence length="590" mass="65840">MNDSSLSSRKEWLRVLAYMKPRIGIYTAGVLGNSLTEAGIFAVMAFVFRDMINAGIEMNKSLLYRAVWTIGITAVSASILLIGFSYLYNWCVRKTMAEIRANTFDEMTRLKMETVERMHSGNFISVMTHDIQTIEQVFAIQIPSMVYAVIYGSSSVILLLMLDWRIGSILLSIGLLFVWFNRLFVQSFRKLGDRIQESQGRMNEYLTDFLGGFSAVKMFHLERKMSGHYKDAIEEVTKLSIARARKQGLIDGINFTLSSLNYAGVLIVCAYMVSRNWIGAGDIGAIVQFAIGIAFMFQQIGGLMTQLQGSLAGASRVFALVDGDKEKDLPEIRNTPMTDKRFMIEMKHASFAYETGRTVINEVSLTALQGERIALVGPSGGGKSTLMKLLMGFYSLDKGEIRIDGVQAESVDQISDKYAYVPQDAYLFQGTIAENIRFGRMDATDKEIMEAARQAYAHDFIMGFPEGYDTVIGERGALLSGGQKQRIAIARAMVKNAPILFLDEATSALDSDSENWIQLSLEKLMEDKTTVSIAHRLSTIRGSDRIYVIDQGRVVEEGRHEQLLQSEGLYSMLNQKQSSSRNSCAKEESA</sequence>
<dbReference type="EMBL" id="VYKK01000001">
    <property type="protein sequence ID" value="KAA9008680.1"/>
    <property type="molecule type" value="Genomic_DNA"/>
</dbReference>
<dbReference type="PANTHER" id="PTHR43394">
    <property type="entry name" value="ATP-DEPENDENT PERMEASE MDL1, MITOCHONDRIAL"/>
    <property type="match status" value="1"/>
</dbReference>
<evidence type="ECO:0000313" key="12">
    <source>
        <dbReference type="Proteomes" id="UP000367750"/>
    </source>
</evidence>
<proteinExistence type="inferred from homology"/>
<dbReference type="CDD" id="cd07346">
    <property type="entry name" value="ABC_6TM_exporters"/>
    <property type="match status" value="1"/>
</dbReference>
<dbReference type="InterPro" id="IPR011527">
    <property type="entry name" value="ABC1_TM_dom"/>
</dbReference>
<dbReference type="SUPFAM" id="SSF90123">
    <property type="entry name" value="ABC transporter transmembrane region"/>
    <property type="match status" value="1"/>
</dbReference>
<comment type="subcellular location">
    <subcellularLocation>
        <location evidence="1">Cell membrane</location>
        <topology evidence="1">Multi-pass membrane protein</topology>
    </subcellularLocation>
</comment>
<dbReference type="GO" id="GO:0015421">
    <property type="term" value="F:ABC-type oligopeptide transporter activity"/>
    <property type="evidence" value="ECO:0007669"/>
    <property type="project" value="TreeGrafter"/>
</dbReference>
<evidence type="ECO:0000259" key="10">
    <source>
        <dbReference type="PROSITE" id="PS50929"/>
    </source>
</evidence>
<feature type="domain" description="ABC transmembrane type-1" evidence="10">
    <location>
        <begin position="34"/>
        <end position="309"/>
    </location>
</feature>
<evidence type="ECO:0000256" key="1">
    <source>
        <dbReference type="ARBA" id="ARBA00004651"/>
    </source>
</evidence>
<dbReference type="InterPro" id="IPR039421">
    <property type="entry name" value="Type_1_exporter"/>
</dbReference>
<dbReference type="PANTHER" id="PTHR43394:SF1">
    <property type="entry name" value="ATP-BINDING CASSETTE SUB-FAMILY B MEMBER 10, MITOCHONDRIAL"/>
    <property type="match status" value="1"/>
</dbReference>
<evidence type="ECO:0000256" key="4">
    <source>
        <dbReference type="ARBA" id="ARBA00022741"/>
    </source>
</evidence>
<dbReference type="InterPro" id="IPR017871">
    <property type="entry name" value="ABC_transporter-like_CS"/>
</dbReference>
<dbReference type="InterPro" id="IPR003439">
    <property type="entry name" value="ABC_transporter-like_ATP-bd"/>
</dbReference>
<evidence type="ECO:0000256" key="6">
    <source>
        <dbReference type="ARBA" id="ARBA00022989"/>
    </source>
</evidence>
<dbReference type="Pfam" id="PF00664">
    <property type="entry name" value="ABC_membrane"/>
    <property type="match status" value="1"/>
</dbReference>
<feature type="transmembrane region" description="Helical" evidence="8">
    <location>
        <begin position="279"/>
        <end position="297"/>
    </location>
</feature>
<gene>
    <name evidence="11" type="ORF">F4V43_00695</name>
</gene>
<dbReference type="GO" id="GO:0005524">
    <property type="term" value="F:ATP binding"/>
    <property type="evidence" value="ECO:0007669"/>
    <property type="project" value="UniProtKB-KW"/>
</dbReference>
<dbReference type="PROSITE" id="PS50929">
    <property type="entry name" value="ABC_TM1F"/>
    <property type="match status" value="1"/>
</dbReference>